<dbReference type="RefSeq" id="WP_188529073.1">
    <property type="nucleotide sequence ID" value="NZ_BMGR01000002.1"/>
</dbReference>
<protein>
    <submittedName>
        <fullName evidence="1">Methyltransferase type 12</fullName>
    </submittedName>
</protein>
<evidence type="ECO:0000313" key="1">
    <source>
        <dbReference type="EMBL" id="GGF92282.1"/>
    </source>
</evidence>
<keyword evidence="1" id="KW-0489">Methyltransferase</keyword>
<reference evidence="1" key="1">
    <citation type="journal article" date="2014" name="Int. J. Syst. Evol. Microbiol.">
        <title>Complete genome sequence of Corynebacterium casei LMG S-19264T (=DSM 44701T), isolated from a smear-ripened cheese.</title>
        <authorList>
            <consortium name="US DOE Joint Genome Institute (JGI-PGF)"/>
            <person name="Walter F."/>
            <person name="Albersmeier A."/>
            <person name="Kalinowski J."/>
            <person name="Ruckert C."/>
        </authorList>
    </citation>
    <scope>NUCLEOTIDE SEQUENCE</scope>
    <source>
        <strain evidence="1">CGMCC 1.12987</strain>
    </source>
</reference>
<proteinExistence type="predicted"/>
<gene>
    <name evidence="1" type="ORF">GCM10010916_07080</name>
</gene>
<dbReference type="Gene3D" id="3.40.50.150">
    <property type="entry name" value="Vaccinia Virus protein VP39"/>
    <property type="match status" value="1"/>
</dbReference>
<sequence>MFNCKICGSDRYDVKFSKVDKYSKESFDIVNCYACGFSLVYPEPLNQELINYYPSEYTPYNIKKNNIISWIKTVLIKREIKKIKKLFGGKKQISVLEVGCGNGEFLYHLKENTGWNVLGLEFNENAVNVARKNFGLDVRVSTLEESNISKESVDLVILRHVIEHIHDLKGFMDTLNSTLTKGGILYQLTPNQKSLDEKLFQKNWYSYDPPRHLSYFTEKSLIDLLNQYNHEIVDVGHSIDPTNWIYSLRDMTTNQKLKRLLNINPITLLIFTPINAVTRLFKSSGIIKVISRKR</sequence>
<dbReference type="CDD" id="cd02440">
    <property type="entry name" value="AdoMet_MTases"/>
    <property type="match status" value="1"/>
</dbReference>
<keyword evidence="1" id="KW-0808">Transferase</keyword>
<organism evidence="1 2">
    <name type="scientific">Paenibacillus abyssi</name>
    <dbReference type="NCBI Taxonomy" id="1340531"/>
    <lineage>
        <taxon>Bacteria</taxon>
        <taxon>Bacillati</taxon>
        <taxon>Bacillota</taxon>
        <taxon>Bacilli</taxon>
        <taxon>Bacillales</taxon>
        <taxon>Paenibacillaceae</taxon>
        <taxon>Paenibacillus</taxon>
    </lineage>
</organism>
<dbReference type="EMBL" id="BMGR01000002">
    <property type="protein sequence ID" value="GGF92282.1"/>
    <property type="molecule type" value="Genomic_DNA"/>
</dbReference>
<dbReference type="AlphaFoldDB" id="A0A917CL72"/>
<dbReference type="SUPFAM" id="SSF53335">
    <property type="entry name" value="S-adenosyl-L-methionine-dependent methyltransferases"/>
    <property type="match status" value="1"/>
</dbReference>
<accession>A0A917CL72</accession>
<comment type="caution">
    <text evidence="1">The sequence shown here is derived from an EMBL/GenBank/DDBJ whole genome shotgun (WGS) entry which is preliminary data.</text>
</comment>
<keyword evidence="2" id="KW-1185">Reference proteome</keyword>
<dbReference type="GO" id="GO:0008168">
    <property type="term" value="F:methyltransferase activity"/>
    <property type="evidence" value="ECO:0007669"/>
    <property type="project" value="UniProtKB-KW"/>
</dbReference>
<evidence type="ECO:0000313" key="2">
    <source>
        <dbReference type="Proteomes" id="UP000644756"/>
    </source>
</evidence>
<dbReference type="PANTHER" id="PTHR43861:SF6">
    <property type="entry name" value="METHYLTRANSFERASE TYPE 11"/>
    <property type="match status" value="1"/>
</dbReference>
<dbReference type="PANTHER" id="PTHR43861">
    <property type="entry name" value="TRANS-ACONITATE 2-METHYLTRANSFERASE-RELATED"/>
    <property type="match status" value="1"/>
</dbReference>
<reference evidence="1" key="2">
    <citation type="submission" date="2020-09" db="EMBL/GenBank/DDBJ databases">
        <authorList>
            <person name="Sun Q."/>
            <person name="Zhou Y."/>
        </authorList>
    </citation>
    <scope>NUCLEOTIDE SEQUENCE</scope>
    <source>
        <strain evidence="1">CGMCC 1.12987</strain>
    </source>
</reference>
<dbReference type="GO" id="GO:0032259">
    <property type="term" value="P:methylation"/>
    <property type="evidence" value="ECO:0007669"/>
    <property type="project" value="UniProtKB-KW"/>
</dbReference>
<dbReference type="Proteomes" id="UP000644756">
    <property type="component" value="Unassembled WGS sequence"/>
</dbReference>
<dbReference type="InterPro" id="IPR029063">
    <property type="entry name" value="SAM-dependent_MTases_sf"/>
</dbReference>
<name>A0A917CL72_9BACL</name>
<dbReference type="Pfam" id="PF13489">
    <property type="entry name" value="Methyltransf_23"/>
    <property type="match status" value="1"/>
</dbReference>